<dbReference type="InterPro" id="IPR002818">
    <property type="entry name" value="DJ-1/PfpI"/>
</dbReference>
<accession>A0A930B8R2</accession>
<dbReference type="SUPFAM" id="SSF52317">
    <property type="entry name" value="Class I glutamine amidotransferase-like"/>
    <property type="match status" value="1"/>
</dbReference>
<organism evidence="1 2">
    <name type="scientific">Dialister invisus</name>
    <dbReference type="NCBI Taxonomy" id="218538"/>
    <lineage>
        <taxon>Bacteria</taxon>
        <taxon>Bacillati</taxon>
        <taxon>Bacillota</taxon>
        <taxon>Negativicutes</taxon>
        <taxon>Veillonellales</taxon>
        <taxon>Veillonellaceae</taxon>
        <taxon>Dialister</taxon>
    </lineage>
</organism>
<reference evidence="1" key="1">
    <citation type="submission" date="2020-04" db="EMBL/GenBank/DDBJ databases">
        <title>Deep metagenomics examines the oral microbiome during advanced dental caries in children, revealing novel taxa and co-occurrences with host molecules.</title>
        <authorList>
            <person name="Baker J.L."/>
            <person name="Morton J.T."/>
            <person name="Dinis M."/>
            <person name="Alvarez R."/>
            <person name="Tran N.C."/>
            <person name="Knight R."/>
            <person name="Edlund A."/>
        </authorList>
    </citation>
    <scope>NUCLEOTIDE SEQUENCE</scope>
    <source>
        <strain evidence="1">JCVI_32_bin.14</strain>
    </source>
</reference>
<dbReference type="Proteomes" id="UP000757890">
    <property type="component" value="Unassembled WGS sequence"/>
</dbReference>
<protein>
    <submittedName>
        <fullName evidence="1">DJ-1/PfpI family protein</fullName>
    </submittedName>
</protein>
<dbReference type="RefSeq" id="WP_276640230.1">
    <property type="nucleotide sequence ID" value="NZ_CATVTA010000007.1"/>
</dbReference>
<comment type="caution">
    <text evidence="1">The sequence shown here is derived from an EMBL/GenBank/DDBJ whole genome shotgun (WGS) entry which is preliminary data.</text>
</comment>
<dbReference type="AlphaFoldDB" id="A0A930B8R2"/>
<dbReference type="EMBL" id="JABZMK010000047">
    <property type="protein sequence ID" value="MBF1129712.1"/>
    <property type="molecule type" value="Genomic_DNA"/>
</dbReference>
<proteinExistence type="predicted"/>
<evidence type="ECO:0000313" key="2">
    <source>
        <dbReference type="Proteomes" id="UP000757890"/>
    </source>
</evidence>
<sequence>MDINFLLFEQFETLDLFGPVEICGRHPDFQLHYISQNGGLVTSTQGVRIDTEPQRNMNTSGVLVIPGGAGTRTLIKEEPFLKNLRRLSEDASFVLSVCTGSALLARCGALEEKRATSNKRAFDWVVSTSDKVHWIRKARWVHDGKFYTSSGISAGMDMTLGFIRDRFGAPAAERIACRMEYIWNKNPDIDFFGT</sequence>
<dbReference type="PANTHER" id="PTHR43130:SF15">
    <property type="entry name" value="THIJ_PFPI FAMILY PROTEIN (AFU_ORTHOLOGUE AFUA_5G14240)"/>
    <property type="match status" value="1"/>
</dbReference>
<dbReference type="InterPro" id="IPR029062">
    <property type="entry name" value="Class_I_gatase-like"/>
</dbReference>
<dbReference type="Pfam" id="PF01965">
    <property type="entry name" value="DJ-1_PfpI"/>
    <property type="match status" value="1"/>
</dbReference>
<dbReference type="Gene3D" id="3.40.50.880">
    <property type="match status" value="1"/>
</dbReference>
<dbReference type="InterPro" id="IPR052158">
    <property type="entry name" value="INH-QAR"/>
</dbReference>
<dbReference type="CDD" id="cd03139">
    <property type="entry name" value="GATase1_PfpI_2"/>
    <property type="match status" value="1"/>
</dbReference>
<evidence type="ECO:0000313" key="1">
    <source>
        <dbReference type="EMBL" id="MBF1129712.1"/>
    </source>
</evidence>
<gene>
    <name evidence="1" type="ORF">HXL70_06670</name>
</gene>
<dbReference type="PANTHER" id="PTHR43130">
    <property type="entry name" value="ARAC-FAMILY TRANSCRIPTIONAL REGULATOR"/>
    <property type="match status" value="1"/>
</dbReference>
<name>A0A930B8R2_9FIRM</name>